<dbReference type="PANTHER" id="PTHR24247:SF183">
    <property type="entry name" value="MUSCARINIC ACETYLCHOLINE RECEPTOR M3"/>
    <property type="match status" value="1"/>
</dbReference>
<sequence length="474" mass="53937">MPHHMTYDVIIIKTFSMCHPTNDGDWGDDETATMVITLFFSGIISLITVTGNVLVIVAFKVNRNLKSANNYFLLSLAVADIIIGLISMNLFTTYVTMGRWVLGPVCCDMWLVTDYVASNASVMHLLVISFDRYLSITRPLKYKAKRTTKRVVLMIVTAWTVSIILWAPAILFWQYIIEIEEDDVEKQFPELKVLYPAVFSFCGYESSCQTPRIDEISPGYESEAEGEDSGGKCGTPSRGTKNEFKEKDEAIEDRPARCQGPPARECTGRSTAVNARRQMTKRKHNNLVNEKKAAKTLSAILLAFIVTWTPYNIMVLVSTFCNKCIPSYLWNLGYWLCYVNSTVNPMCYALCNKTFRETFKLLLMCHQKEQNQIKSNVNVVRTINTNNGNKIKSDQKEDQKKDKMEIDFRIWVWSVGRSPWGLLADNLKGKFPVVICPVLTVYFLTYMLLCVPSSVLFQKSCYFVRFRRGGGVCS</sequence>
<evidence type="ECO:0000256" key="7">
    <source>
        <dbReference type="ARBA" id="ARBA00023170"/>
    </source>
</evidence>
<dbReference type="PANTHER" id="PTHR24247">
    <property type="entry name" value="5-HYDROXYTRYPTAMINE RECEPTOR"/>
    <property type="match status" value="1"/>
</dbReference>
<dbReference type="GeneTree" id="ENSGT00940000160084"/>
<comment type="caution">
    <text evidence="11">Lacks conserved residue(s) required for the propagation of feature annotation.</text>
</comment>
<keyword evidence="7 10" id="KW-0675">Receptor</keyword>
<reference evidence="14" key="2">
    <citation type="submission" date="2025-09" db="UniProtKB">
        <authorList>
            <consortium name="Ensembl"/>
        </authorList>
    </citation>
    <scope>IDENTIFICATION</scope>
</reference>
<dbReference type="GO" id="GO:0004993">
    <property type="term" value="F:G protein-coupled serotonin receptor activity"/>
    <property type="evidence" value="ECO:0007669"/>
    <property type="project" value="TreeGrafter"/>
</dbReference>
<comment type="function">
    <text evidence="11">The muscarinic acetylcholine receptor mediates various cellular responses, including inhibition of adenylate cyclase, breakdown of phosphoinositides and modulation of potassium channels through the action of G proteins.</text>
</comment>
<keyword evidence="9 11" id="KW-0628">Postsynaptic cell membrane</keyword>
<dbReference type="SMART" id="SM01381">
    <property type="entry name" value="7TM_GPCR_Srsx"/>
    <property type="match status" value="1"/>
</dbReference>
<feature type="transmembrane region" description="Helical" evidence="11">
    <location>
        <begin position="151"/>
        <end position="176"/>
    </location>
</feature>
<accession>A0A8C4N8F8</accession>
<evidence type="ECO:0000256" key="10">
    <source>
        <dbReference type="RuleBase" id="RU000688"/>
    </source>
</evidence>
<evidence type="ECO:0000256" key="5">
    <source>
        <dbReference type="ARBA" id="ARBA00023040"/>
    </source>
</evidence>
<dbReference type="GO" id="GO:0016907">
    <property type="term" value="F:G protein-coupled acetylcholine receptor activity"/>
    <property type="evidence" value="ECO:0007669"/>
    <property type="project" value="UniProtKB-UniRule"/>
</dbReference>
<evidence type="ECO:0000256" key="4">
    <source>
        <dbReference type="ARBA" id="ARBA00023018"/>
    </source>
</evidence>
<evidence type="ECO:0000256" key="8">
    <source>
        <dbReference type="ARBA" id="ARBA00023224"/>
    </source>
</evidence>
<evidence type="ECO:0000256" key="9">
    <source>
        <dbReference type="ARBA" id="ARBA00023257"/>
    </source>
</evidence>
<evidence type="ECO:0000256" key="11">
    <source>
        <dbReference type="RuleBase" id="RU361191"/>
    </source>
</evidence>
<dbReference type="InterPro" id="IPR000276">
    <property type="entry name" value="GPCR_Rhodpsn"/>
</dbReference>
<dbReference type="PRINTS" id="PR00243">
    <property type="entry name" value="MUSCARINICR"/>
</dbReference>
<evidence type="ECO:0000256" key="6">
    <source>
        <dbReference type="ARBA" id="ARBA00023136"/>
    </source>
</evidence>
<dbReference type="PROSITE" id="PS00237">
    <property type="entry name" value="G_PROTEIN_RECEP_F1_1"/>
    <property type="match status" value="1"/>
</dbReference>
<dbReference type="PROSITE" id="PS50262">
    <property type="entry name" value="G_PROTEIN_RECEP_F1_2"/>
    <property type="match status" value="1"/>
</dbReference>
<evidence type="ECO:0000313" key="15">
    <source>
        <dbReference type="Proteomes" id="UP000694388"/>
    </source>
</evidence>
<protein>
    <recommendedName>
        <fullName evidence="11">Muscarinic acetylcholine receptor</fullName>
    </recommendedName>
</protein>
<dbReference type="AlphaFoldDB" id="A0A8C4N8F8"/>
<feature type="region of interest" description="Disordered" evidence="12">
    <location>
        <begin position="215"/>
        <end position="244"/>
    </location>
</feature>
<dbReference type="GO" id="GO:0045211">
    <property type="term" value="C:postsynaptic membrane"/>
    <property type="evidence" value="ECO:0007669"/>
    <property type="project" value="UniProtKB-SubCell"/>
</dbReference>
<dbReference type="Gene3D" id="1.20.1070.10">
    <property type="entry name" value="Rhodopsin 7-helix transmembrane proteins"/>
    <property type="match status" value="2"/>
</dbReference>
<keyword evidence="5 10" id="KW-0297">G-protein coupled receptor</keyword>
<evidence type="ECO:0000256" key="1">
    <source>
        <dbReference type="ARBA" id="ARBA00022475"/>
    </source>
</evidence>
<organism evidence="14 15">
    <name type="scientific">Eptatretus burgeri</name>
    <name type="common">Inshore hagfish</name>
    <dbReference type="NCBI Taxonomy" id="7764"/>
    <lineage>
        <taxon>Eukaryota</taxon>
        <taxon>Metazoa</taxon>
        <taxon>Chordata</taxon>
        <taxon>Craniata</taxon>
        <taxon>Vertebrata</taxon>
        <taxon>Cyclostomata</taxon>
        <taxon>Myxini</taxon>
        <taxon>Myxiniformes</taxon>
        <taxon>Myxinidae</taxon>
        <taxon>Eptatretinae</taxon>
        <taxon>Eptatretus</taxon>
    </lineage>
</organism>
<feature type="transmembrane region" description="Helical" evidence="11">
    <location>
        <begin position="34"/>
        <end position="59"/>
    </location>
</feature>
<comment type="similarity">
    <text evidence="11">Belongs to the G-protein coupled receptor 1 family. Muscarinic acetylcholine receptor subfamily.</text>
</comment>
<dbReference type="Ensembl" id="ENSEBUT00000003242.1">
    <property type="protein sequence ID" value="ENSEBUP00000002879.1"/>
    <property type="gene ID" value="ENSEBUG00000002141.1"/>
</dbReference>
<keyword evidence="6 11" id="KW-0472">Membrane</keyword>
<gene>
    <name evidence="14" type="primary">CHRM3</name>
</gene>
<dbReference type="InterPro" id="IPR000995">
    <property type="entry name" value="Musac_Ach_rcpt"/>
</dbReference>
<keyword evidence="8 10" id="KW-0807">Transducer</keyword>
<dbReference type="GO" id="GO:0030425">
    <property type="term" value="C:dendrite"/>
    <property type="evidence" value="ECO:0007669"/>
    <property type="project" value="TreeGrafter"/>
</dbReference>
<comment type="subcellular location">
    <subcellularLocation>
        <location evidence="11">Cell membrane</location>
        <topology evidence="11">Multi-pass membrane protein</topology>
    </subcellularLocation>
    <subcellularLocation>
        <location evidence="11">Postsynaptic cell membrane</location>
        <topology evidence="11">Multi-pass membrane protein</topology>
    </subcellularLocation>
</comment>
<feature type="domain" description="G-protein coupled receptors family 1 profile" evidence="13">
    <location>
        <begin position="51"/>
        <end position="348"/>
    </location>
</feature>
<evidence type="ECO:0000256" key="3">
    <source>
        <dbReference type="ARBA" id="ARBA00022989"/>
    </source>
</evidence>
<keyword evidence="2 10" id="KW-0812">Transmembrane</keyword>
<feature type="transmembrane region" description="Helical" evidence="11">
    <location>
        <begin position="109"/>
        <end position="130"/>
    </location>
</feature>
<dbReference type="Pfam" id="PF00001">
    <property type="entry name" value="7tm_1"/>
    <property type="match status" value="2"/>
</dbReference>
<dbReference type="Proteomes" id="UP000694388">
    <property type="component" value="Unplaced"/>
</dbReference>
<evidence type="ECO:0000259" key="13">
    <source>
        <dbReference type="PROSITE" id="PS50262"/>
    </source>
</evidence>
<dbReference type="PRINTS" id="PR00237">
    <property type="entry name" value="GPCRRHODOPSN"/>
</dbReference>
<dbReference type="InterPro" id="IPR017452">
    <property type="entry name" value="GPCR_Rhodpsn_7TM"/>
</dbReference>
<reference evidence="14" key="1">
    <citation type="submission" date="2025-08" db="UniProtKB">
        <authorList>
            <consortium name="Ensembl"/>
        </authorList>
    </citation>
    <scope>IDENTIFICATION</scope>
</reference>
<dbReference type="SUPFAM" id="SSF81321">
    <property type="entry name" value="Family A G protein-coupled receptor-like"/>
    <property type="match status" value="2"/>
</dbReference>
<feature type="transmembrane region" description="Helical" evidence="11">
    <location>
        <begin position="71"/>
        <end position="97"/>
    </location>
</feature>
<evidence type="ECO:0000313" key="14">
    <source>
        <dbReference type="Ensembl" id="ENSEBUP00000002879.1"/>
    </source>
</evidence>
<dbReference type="CDD" id="cd15049">
    <property type="entry name" value="7tmA_mAChR"/>
    <property type="match status" value="1"/>
</dbReference>
<dbReference type="GO" id="GO:0007197">
    <property type="term" value="P:adenylate cyclase-inhibiting G protein-coupled acetylcholine receptor signaling pathway"/>
    <property type="evidence" value="ECO:0007669"/>
    <property type="project" value="TreeGrafter"/>
</dbReference>
<keyword evidence="3 11" id="KW-1133">Transmembrane helix</keyword>
<dbReference type="OMA" id="PARECTG"/>
<feature type="transmembrane region" description="Helical" evidence="11">
    <location>
        <begin position="431"/>
        <end position="457"/>
    </location>
</feature>
<keyword evidence="1 11" id="KW-1003">Cell membrane</keyword>
<evidence type="ECO:0000256" key="12">
    <source>
        <dbReference type="SAM" id="MobiDB-lite"/>
    </source>
</evidence>
<dbReference type="GO" id="GO:0006940">
    <property type="term" value="P:regulation of smooth muscle contraction"/>
    <property type="evidence" value="ECO:0007669"/>
    <property type="project" value="TreeGrafter"/>
</dbReference>
<evidence type="ECO:0000256" key="2">
    <source>
        <dbReference type="ARBA" id="ARBA00022692"/>
    </source>
</evidence>
<keyword evidence="4 11" id="KW-0770">Synapse</keyword>
<name>A0A8C4N8F8_EPTBU</name>
<keyword evidence="15" id="KW-1185">Reference proteome</keyword>
<dbReference type="GO" id="GO:0007187">
    <property type="term" value="P:G protein-coupled receptor signaling pathway, coupled to cyclic nucleotide second messenger"/>
    <property type="evidence" value="ECO:0007669"/>
    <property type="project" value="TreeGrafter"/>
</dbReference>
<proteinExistence type="inferred from homology"/>